<dbReference type="CDD" id="cd07377">
    <property type="entry name" value="WHTH_GntR"/>
    <property type="match status" value="1"/>
</dbReference>
<dbReference type="Gene3D" id="1.10.10.10">
    <property type="entry name" value="Winged helix-like DNA-binding domain superfamily/Winged helix DNA-binding domain"/>
    <property type="match status" value="1"/>
</dbReference>
<dbReference type="Pfam" id="PF00155">
    <property type="entry name" value="Aminotran_1_2"/>
    <property type="match status" value="1"/>
</dbReference>
<keyword evidence="3" id="KW-0805">Transcription regulation</keyword>
<dbReference type="InterPro" id="IPR015422">
    <property type="entry name" value="PyrdxlP-dep_Trfase_small"/>
</dbReference>
<evidence type="ECO:0000256" key="3">
    <source>
        <dbReference type="ARBA" id="ARBA00023015"/>
    </source>
</evidence>
<name>A0A285PIS3_9HYPH</name>
<evidence type="ECO:0000313" key="7">
    <source>
        <dbReference type="EMBL" id="SNZ21624.1"/>
    </source>
</evidence>
<keyword evidence="7" id="KW-0032">Aminotransferase</keyword>
<dbReference type="InterPro" id="IPR000524">
    <property type="entry name" value="Tscrpt_reg_HTH_GntR"/>
</dbReference>
<keyword evidence="4 7" id="KW-0238">DNA-binding</keyword>
<dbReference type="SMART" id="SM00345">
    <property type="entry name" value="HTH_GNTR"/>
    <property type="match status" value="1"/>
</dbReference>
<dbReference type="Pfam" id="PF00392">
    <property type="entry name" value="GntR"/>
    <property type="match status" value="1"/>
</dbReference>
<dbReference type="EMBL" id="OBEL01000010">
    <property type="protein sequence ID" value="SNZ21624.1"/>
    <property type="molecule type" value="Genomic_DNA"/>
</dbReference>
<dbReference type="PANTHER" id="PTHR46577">
    <property type="entry name" value="HTH-TYPE TRANSCRIPTIONAL REGULATORY PROTEIN GABR"/>
    <property type="match status" value="1"/>
</dbReference>
<evidence type="ECO:0000256" key="5">
    <source>
        <dbReference type="ARBA" id="ARBA00023163"/>
    </source>
</evidence>
<dbReference type="InterPro" id="IPR036388">
    <property type="entry name" value="WH-like_DNA-bd_sf"/>
</dbReference>
<dbReference type="RefSeq" id="WP_097156003.1">
    <property type="nucleotide sequence ID" value="NZ_OBEL01000010.1"/>
</dbReference>
<dbReference type="OrthoDB" id="9802328at2"/>
<dbReference type="GO" id="GO:0003677">
    <property type="term" value="F:DNA binding"/>
    <property type="evidence" value="ECO:0007669"/>
    <property type="project" value="UniProtKB-KW"/>
</dbReference>
<dbReference type="InterPro" id="IPR051446">
    <property type="entry name" value="HTH_trans_reg/aminotransferase"/>
</dbReference>
<keyword evidence="8" id="KW-1185">Reference proteome</keyword>
<dbReference type="Gene3D" id="3.40.640.10">
    <property type="entry name" value="Type I PLP-dependent aspartate aminotransferase-like (Major domain)"/>
    <property type="match status" value="1"/>
</dbReference>
<evidence type="ECO:0000256" key="4">
    <source>
        <dbReference type="ARBA" id="ARBA00023125"/>
    </source>
</evidence>
<dbReference type="InterPro" id="IPR004839">
    <property type="entry name" value="Aminotransferase_I/II_large"/>
</dbReference>
<keyword evidence="7" id="KW-0808">Transferase</keyword>
<keyword evidence="2" id="KW-0663">Pyridoxal phosphate</keyword>
<organism evidence="7 8">
    <name type="scientific">Cohaesibacter gelatinilyticus</name>
    <dbReference type="NCBI Taxonomy" id="372072"/>
    <lineage>
        <taxon>Bacteria</taxon>
        <taxon>Pseudomonadati</taxon>
        <taxon>Pseudomonadota</taxon>
        <taxon>Alphaproteobacteria</taxon>
        <taxon>Hyphomicrobiales</taxon>
        <taxon>Cohaesibacteraceae</taxon>
    </lineage>
</organism>
<dbReference type="SUPFAM" id="SSF46785">
    <property type="entry name" value="Winged helix' DNA-binding domain"/>
    <property type="match status" value="1"/>
</dbReference>
<proteinExistence type="inferred from homology"/>
<feature type="domain" description="HTH gntR-type" evidence="6">
    <location>
        <begin position="1"/>
        <end position="65"/>
    </location>
</feature>
<dbReference type="AlphaFoldDB" id="A0A285PIS3"/>
<evidence type="ECO:0000256" key="1">
    <source>
        <dbReference type="ARBA" id="ARBA00005384"/>
    </source>
</evidence>
<dbReference type="CDD" id="cd00609">
    <property type="entry name" value="AAT_like"/>
    <property type="match status" value="1"/>
</dbReference>
<gene>
    <name evidence="7" type="ORF">SAMN06265368_4748</name>
</gene>
<dbReference type="GO" id="GO:0003700">
    <property type="term" value="F:DNA-binding transcription factor activity"/>
    <property type="evidence" value="ECO:0007669"/>
    <property type="project" value="InterPro"/>
</dbReference>
<keyword evidence="5" id="KW-0804">Transcription</keyword>
<accession>A0A285PIS3</accession>
<dbReference type="InterPro" id="IPR015421">
    <property type="entry name" value="PyrdxlP-dep_Trfase_major"/>
</dbReference>
<protein>
    <submittedName>
        <fullName evidence="7">DNA-binding transcriptional regulator, MocR family, contains an aminotransferase domain</fullName>
    </submittedName>
</protein>
<dbReference type="InterPro" id="IPR036390">
    <property type="entry name" value="WH_DNA-bd_sf"/>
</dbReference>
<dbReference type="GO" id="GO:0008483">
    <property type="term" value="F:transaminase activity"/>
    <property type="evidence" value="ECO:0007669"/>
    <property type="project" value="UniProtKB-KW"/>
</dbReference>
<dbReference type="PANTHER" id="PTHR46577:SF2">
    <property type="entry name" value="TRANSCRIPTIONAL REGULATORY PROTEIN"/>
    <property type="match status" value="1"/>
</dbReference>
<comment type="similarity">
    <text evidence="1">In the C-terminal section; belongs to the class-I pyridoxal-phosphate-dependent aminotransferase family.</text>
</comment>
<sequence length="454" mass="50092">MMVVEEVQRQIANRALLAGDKLPSIRSYAARLGMAPSTVVEAYDRLVAEGLISARRGSGFYVSNVKQPFEIAQAGPHLDRVIDPLWVSRQSLDASLKHLKPGCGWMPADWMPQQAIRKAIRSQARANEEGLSDYGNARGLPELRNLLVRDWADEGLSLSPDQILLTSSGTQSIDLICRLLLRPGDCVLLDDPAYFNFQALLRAHRVTVIGVPLQKDGPDLEYFEKTLIRHKPSLYVTNSGLHNPTGVTLSLQKAHKLLKLAADHDLTIIEDEIFSAFEPEPSARLAALDGLSNVVRIGSYSKTLSASIRCGYIAAKPDWIEALTDLQVATNFGGPGPFAANMVFTVLRDGGYRRQLETTRTLLAKRRAEVAGKLDALGIRPWILPRGGFYLWCELPGNVSASTLARNALKEDIILAPGNAFSLTQTKDCFMRFNVSQMQSDDIFGRLSRLLDEI</sequence>
<evidence type="ECO:0000313" key="8">
    <source>
        <dbReference type="Proteomes" id="UP000219439"/>
    </source>
</evidence>
<dbReference type="GO" id="GO:0030170">
    <property type="term" value="F:pyridoxal phosphate binding"/>
    <property type="evidence" value="ECO:0007669"/>
    <property type="project" value="InterPro"/>
</dbReference>
<evidence type="ECO:0000259" key="6">
    <source>
        <dbReference type="PROSITE" id="PS50949"/>
    </source>
</evidence>
<dbReference type="Gene3D" id="3.90.1150.10">
    <property type="entry name" value="Aspartate Aminotransferase, domain 1"/>
    <property type="match status" value="1"/>
</dbReference>
<evidence type="ECO:0000256" key="2">
    <source>
        <dbReference type="ARBA" id="ARBA00022898"/>
    </source>
</evidence>
<dbReference type="PROSITE" id="PS50949">
    <property type="entry name" value="HTH_GNTR"/>
    <property type="match status" value="1"/>
</dbReference>
<dbReference type="InterPro" id="IPR015424">
    <property type="entry name" value="PyrdxlP-dep_Trfase"/>
</dbReference>
<dbReference type="SUPFAM" id="SSF53383">
    <property type="entry name" value="PLP-dependent transferases"/>
    <property type="match status" value="1"/>
</dbReference>
<dbReference type="Proteomes" id="UP000219439">
    <property type="component" value="Unassembled WGS sequence"/>
</dbReference>
<reference evidence="7 8" key="1">
    <citation type="submission" date="2017-09" db="EMBL/GenBank/DDBJ databases">
        <authorList>
            <person name="Ehlers B."/>
            <person name="Leendertz F.H."/>
        </authorList>
    </citation>
    <scope>NUCLEOTIDE SEQUENCE [LARGE SCALE GENOMIC DNA]</scope>
    <source>
        <strain evidence="7 8">DSM 18289</strain>
    </source>
</reference>